<keyword evidence="3" id="KW-0378">Hydrolase</keyword>
<dbReference type="PROSITE" id="PS51935">
    <property type="entry name" value="NLPC_P60"/>
    <property type="match status" value="1"/>
</dbReference>
<dbReference type="GO" id="GO:0001897">
    <property type="term" value="P:symbiont-mediated cytolysis of host cell"/>
    <property type="evidence" value="ECO:0007669"/>
    <property type="project" value="UniProtKB-ARBA"/>
</dbReference>
<dbReference type="EMBL" id="MK504444">
    <property type="protein sequence ID" value="QBJ03608.1"/>
    <property type="molecule type" value="Genomic_DNA"/>
</dbReference>
<dbReference type="Gene3D" id="3.90.1720.10">
    <property type="entry name" value="endopeptidase domain like (from Nostoc punctiforme)"/>
    <property type="match status" value="1"/>
</dbReference>
<feature type="region of interest" description="Disordered" evidence="5">
    <location>
        <begin position="901"/>
        <end position="922"/>
    </location>
</feature>
<feature type="domain" description="NlpC/P60" evidence="6">
    <location>
        <begin position="941"/>
        <end position="1078"/>
    </location>
</feature>
<proteinExistence type="inferred from homology"/>
<dbReference type="GO" id="GO:0008234">
    <property type="term" value="F:cysteine-type peptidase activity"/>
    <property type="evidence" value="ECO:0007669"/>
    <property type="project" value="UniProtKB-KW"/>
</dbReference>
<dbReference type="InterPro" id="IPR038765">
    <property type="entry name" value="Papain-like_cys_pep_sf"/>
</dbReference>
<evidence type="ECO:0000256" key="5">
    <source>
        <dbReference type="SAM" id="MobiDB-lite"/>
    </source>
</evidence>
<dbReference type="GO" id="GO:0006508">
    <property type="term" value="P:proteolysis"/>
    <property type="evidence" value="ECO:0007669"/>
    <property type="project" value="UniProtKB-KW"/>
</dbReference>
<reference evidence="7 8" key="1">
    <citation type="submission" date="2019-02" db="EMBL/GenBank/DDBJ databases">
        <title>Isolation of virulent Lactobacillus brevis phages.</title>
        <authorList>
            <person name="Feyereisen M."/>
            <person name="Mahony J."/>
            <person name="O'Sullivan T."/>
            <person name="van Sinderen D."/>
        </authorList>
    </citation>
    <scope>NUCLEOTIDE SEQUENCE [LARGE SCALE GENOMIC DNA]</scope>
</reference>
<evidence type="ECO:0000313" key="7">
    <source>
        <dbReference type="EMBL" id="QBJ03608.1"/>
    </source>
</evidence>
<protein>
    <submittedName>
        <fullName evidence="7">Tail lysin protein</fullName>
    </submittedName>
</protein>
<feature type="region of interest" description="Disordered" evidence="5">
    <location>
        <begin position="556"/>
        <end position="618"/>
    </location>
</feature>
<dbReference type="Gene3D" id="1.10.530.10">
    <property type="match status" value="1"/>
</dbReference>
<dbReference type="Pfam" id="PF13702">
    <property type="entry name" value="Lysozyme_like"/>
    <property type="match status" value="1"/>
</dbReference>
<evidence type="ECO:0000256" key="1">
    <source>
        <dbReference type="ARBA" id="ARBA00007074"/>
    </source>
</evidence>
<dbReference type="Proteomes" id="UP000309991">
    <property type="component" value="Segment"/>
</dbReference>
<dbReference type="InterPro" id="IPR000064">
    <property type="entry name" value="NLP_P60_dom"/>
</dbReference>
<dbReference type="SUPFAM" id="SSF54001">
    <property type="entry name" value="Cysteine proteinases"/>
    <property type="match status" value="1"/>
</dbReference>
<keyword evidence="8" id="KW-1185">Reference proteome</keyword>
<feature type="compositionally biased region" description="Low complexity" evidence="5">
    <location>
        <begin position="561"/>
        <end position="572"/>
    </location>
</feature>
<evidence type="ECO:0000256" key="2">
    <source>
        <dbReference type="ARBA" id="ARBA00022670"/>
    </source>
</evidence>
<keyword evidence="4" id="KW-0788">Thiol protease</keyword>
<sequence>MASSTSSNQVADTSQLEVPRTNVEFTVNFYTISGVYPVIARTTYNFSTQEQNSFNNGLINFQTQNDAGNGDAPSFTVELNDTYEWDSVLSPNDYIRIDAKVWSELNASGYQSSSDVQTSTLMTGLISSITKTTTAGSNERVYTIAGQGMAKVPLNLNLDTFSELTSSLSGYQMIPDEEKKGIRFSQRTSANIIQQVWNRFVLNQDGDFVNYSYYDGQLMNKLTDLIKLNLQENRDESMMTGSYNQYQNPNMSVYKMIDGLSAKPFNEYFWTHEDGVATFNYRPTPYDPEAWNALDVVSLSPDAIINDQTNVTDENQASIFKLLAYSGYGSETYSGGWSGHLAPLTNLDLVQKYLYKLMEVPCDYFNGNKGESGKDSEEINNTNVNLSSKVKSYYSLAKKVCEDKKVSDWLPYVMAILQQESKQAGRNDIANTKGNLGKESKTKKTSIENLVDYLKAGEKKGKSLSPKVDDKLSVVHSYQYGGYGFLDKESSSNDSSFSLNDAEEYSKSYAKTHGNPNAVTSKYITTLSRKYGKEYLYKHGGNFYYALEVKGYLGSTNDDASQSSSNSTVPSSEGTTEHQASLHYPPYESLENAFNTAKEGKKKRTESEKKSDASLTIPSDYGGHGEYDVVIGILKGPGSKEDKLKDIQESSSGYEHKISKGMADLLYSKYKVANTKDKLPISGYLSIIAPNYNPTNGNLARSTKYLKSNASIKAHPKKAALELMSLFNYTLGSKQAYEIIKAYIKNGYKLSPDEYAAILKKYGYNETEAGVNPETSNGSSNGVPYLFRKYTEKLFNWFADESKYHSGDIIVSGILGVEIGKRLRFYDKKLGVYWEYYIEGVSHSFDYSTGQWTTDIGVTRGIALDSLDDNRRFTNPWSYWGLYTEFKGGYFGEPTMAQDEATYASSDNSSDDSDDGDTGGVVLKGKKGKKAAADAAAFGYSKRKSVYKNEHYSQPRRMYPRSSNPLDKKSGEIILDCSSFVYWCFKKQGVTIGANTGEDMSDSHFKHMGNIPTSKMLIGDCLELGHNRSYPEHIVMYIGGGKTIGWNGNDVNWDASGGAKVNTVSFWRKNMGIVTVLRLK</sequence>
<evidence type="ECO:0000259" key="6">
    <source>
        <dbReference type="PROSITE" id="PS51935"/>
    </source>
</evidence>
<comment type="similarity">
    <text evidence="1">Belongs to the peptidase C40 family.</text>
</comment>
<evidence type="ECO:0000256" key="4">
    <source>
        <dbReference type="ARBA" id="ARBA00022807"/>
    </source>
</evidence>
<organism evidence="7 8">
    <name type="scientific">Lactobacillus phage 3-521</name>
    <dbReference type="NCBI Taxonomy" id="2510943"/>
    <lineage>
        <taxon>Viruses</taxon>
        <taxon>Duplodnaviria</taxon>
        <taxon>Heunggongvirae</taxon>
        <taxon>Uroviricota</taxon>
        <taxon>Caudoviricetes</taxon>
        <taxon>Herelleviridae</taxon>
        <taxon>Watanabevirus</taxon>
        <taxon>Watanabevirus wv3521</taxon>
    </lineage>
</organism>
<keyword evidence="2" id="KW-0645">Protease</keyword>
<gene>
    <name evidence="7" type="ORF">UCC3521_0070</name>
</gene>
<name>A0A4Y5FGK4_9CAUD</name>
<dbReference type="InterPro" id="IPR047194">
    <property type="entry name" value="CwlT-like_lysozyme"/>
</dbReference>
<accession>A0A4Y5FGK4</accession>
<evidence type="ECO:0000313" key="8">
    <source>
        <dbReference type="Proteomes" id="UP000309991"/>
    </source>
</evidence>
<evidence type="ECO:0000256" key="3">
    <source>
        <dbReference type="ARBA" id="ARBA00022801"/>
    </source>
</evidence>
<dbReference type="Pfam" id="PF00877">
    <property type="entry name" value="NLPC_P60"/>
    <property type="match status" value="1"/>
</dbReference>